<feature type="region of interest" description="Disordered" evidence="10">
    <location>
        <begin position="13"/>
        <end position="38"/>
    </location>
</feature>
<evidence type="ECO:0000256" key="8">
    <source>
        <dbReference type="ARBA" id="ARBA00023242"/>
    </source>
</evidence>
<dbReference type="InterPro" id="IPR036855">
    <property type="entry name" value="Znf_CCCH_sf"/>
</dbReference>
<keyword evidence="3 9" id="KW-0479">Metal-binding</keyword>
<gene>
    <name evidence="12" type="primary">g1910</name>
    <name evidence="12" type="ORF">VP750_LOCUS1632</name>
</gene>
<sequence length="213" mass="23563">MDDDLDFDFEKTLQNVPAAAAPGPGPQPPPGSGPQNQLQIVQQGPRPIGQSYGGFQRNYRQTVCSYWLKGLCMKGEDCGFLHVFDPARLPVCRNLIKFGECKEPDCPFKHTLEDVKECNMYKLGFCVYGPRCRFRHTRLPGLPPEPETVEAAKPREFRHAVHAPAHPGPGRGGYSRGMDRPYQSQYGGRGAPGYQQANPGGMQQGQPQAAVMY</sequence>
<protein>
    <submittedName>
        <fullName evidence="12">G1910 protein</fullName>
    </submittedName>
</protein>
<dbReference type="Gene3D" id="4.10.1000.10">
    <property type="entry name" value="Zinc finger, CCCH-type"/>
    <property type="match status" value="1"/>
</dbReference>
<keyword evidence="5 9" id="KW-0863">Zinc-finger</keyword>
<dbReference type="PROSITE" id="PS50103">
    <property type="entry name" value="ZF_C3H1"/>
    <property type="match status" value="2"/>
</dbReference>
<keyword evidence="2" id="KW-0507">mRNA processing</keyword>
<evidence type="ECO:0000313" key="13">
    <source>
        <dbReference type="Proteomes" id="UP001497392"/>
    </source>
</evidence>
<keyword evidence="4" id="KW-0677">Repeat</keyword>
<evidence type="ECO:0000256" key="10">
    <source>
        <dbReference type="SAM" id="MobiDB-lite"/>
    </source>
</evidence>
<feature type="region of interest" description="Disordered" evidence="10">
    <location>
        <begin position="161"/>
        <end position="213"/>
    </location>
</feature>
<feature type="compositionally biased region" description="Low complexity" evidence="10">
    <location>
        <begin position="195"/>
        <end position="213"/>
    </location>
</feature>
<feature type="compositionally biased region" description="Pro residues" evidence="10">
    <location>
        <begin position="23"/>
        <end position="32"/>
    </location>
</feature>
<dbReference type="InterPro" id="IPR000571">
    <property type="entry name" value="Znf_CCCH"/>
</dbReference>
<keyword evidence="6 9" id="KW-0862">Zinc</keyword>
<dbReference type="InterPro" id="IPR045348">
    <property type="entry name" value="CPSF4/Yth1"/>
</dbReference>
<dbReference type="SMART" id="SM00356">
    <property type="entry name" value="ZnF_C3H1"/>
    <property type="match status" value="3"/>
</dbReference>
<accession>A0ABP1FPC4</accession>
<evidence type="ECO:0000256" key="3">
    <source>
        <dbReference type="ARBA" id="ARBA00022723"/>
    </source>
</evidence>
<evidence type="ECO:0000256" key="1">
    <source>
        <dbReference type="ARBA" id="ARBA00004123"/>
    </source>
</evidence>
<evidence type="ECO:0000256" key="2">
    <source>
        <dbReference type="ARBA" id="ARBA00022664"/>
    </source>
</evidence>
<reference evidence="12 13" key="1">
    <citation type="submission" date="2024-06" db="EMBL/GenBank/DDBJ databases">
        <authorList>
            <person name="Kraege A."/>
            <person name="Thomma B."/>
        </authorList>
    </citation>
    <scope>NUCLEOTIDE SEQUENCE [LARGE SCALE GENOMIC DNA]</scope>
</reference>
<evidence type="ECO:0000256" key="9">
    <source>
        <dbReference type="PROSITE-ProRule" id="PRU00723"/>
    </source>
</evidence>
<feature type="zinc finger region" description="C3H1-type" evidence="9">
    <location>
        <begin position="112"/>
        <end position="139"/>
    </location>
</feature>
<proteinExistence type="predicted"/>
<evidence type="ECO:0000259" key="11">
    <source>
        <dbReference type="PROSITE" id="PS50103"/>
    </source>
</evidence>
<evidence type="ECO:0000256" key="7">
    <source>
        <dbReference type="ARBA" id="ARBA00022884"/>
    </source>
</evidence>
<feature type="domain" description="C3H1-type" evidence="11">
    <location>
        <begin position="112"/>
        <end position="139"/>
    </location>
</feature>
<evidence type="ECO:0000313" key="12">
    <source>
        <dbReference type="EMBL" id="CAL5219973.1"/>
    </source>
</evidence>
<feature type="zinc finger region" description="C3H1-type" evidence="9">
    <location>
        <begin position="58"/>
        <end position="85"/>
    </location>
</feature>
<comment type="subcellular location">
    <subcellularLocation>
        <location evidence="1">Nucleus</location>
    </subcellularLocation>
</comment>
<evidence type="ECO:0000256" key="4">
    <source>
        <dbReference type="ARBA" id="ARBA00022737"/>
    </source>
</evidence>
<comment type="caution">
    <text evidence="12">The sequence shown here is derived from an EMBL/GenBank/DDBJ whole genome shotgun (WGS) entry which is preliminary data.</text>
</comment>
<dbReference type="PANTHER" id="PTHR23102">
    <property type="entry name" value="CLEAVAGE AND POLYADENYLATION SPECIFICITY FACTOR SUBUNIT 4-RELATED"/>
    <property type="match status" value="1"/>
</dbReference>
<dbReference type="PANTHER" id="PTHR23102:SF24">
    <property type="entry name" value="CLEAVAGE AND POLYADENYLATION SPECIFICITY FACTOR SUBUNIT 4"/>
    <property type="match status" value="1"/>
</dbReference>
<keyword evidence="13" id="KW-1185">Reference proteome</keyword>
<keyword evidence="7" id="KW-0694">RNA-binding</keyword>
<dbReference type="SUPFAM" id="SSF90229">
    <property type="entry name" value="CCCH zinc finger"/>
    <property type="match status" value="1"/>
</dbReference>
<dbReference type="EMBL" id="CAXHTA020000002">
    <property type="protein sequence ID" value="CAL5219973.1"/>
    <property type="molecule type" value="Genomic_DNA"/>
</dbReference>
<evidence type="ECO:0000256" key="6">
    <source>
        <dbReference type="ARBA" id="ARBA00022833"/>
    </source>
</evidence>
<evidence type="ECO:0000256" key="5">
    <source>
        <dbReference type="ARBA" id="ARBA00022771"/>
    </source>
</evidence>
<feature type="domain" description="C3H1-type" evidence="11">
    <location>
        <begin position="58"/>
        <end position="85"/>
    </location>
</feature>
<keyword evidence="8" id="KW-0539">Nucleus</keyword>
<dbReference type="Proteomes" id="UP001497392">
    <property type="component" value="Unassembled WGS sequence"/>
</dbReference>
<name>A0ABP1FPC4_9CHLO</name>
<organism evidence="12 13">
    <name type="scientific">Coccomyxa viridis</name>
    <dbReference type="NCBI Taxonomy" id="1274662"/>
    <lineage>
        <taxon>Eukaryota</taxon>
        <taxon>Viridiplantae</taxon>
        <taxon>Chlorophyta</taxon>
        <taxon>core chlorophytes</taxon>
        <taxon>Trebouxiophyceae</taxon>
        <taxon>Trebouxiophyceae incertae sedis</taxon>
        <taxon>Coccomyxaceae</taxon>
        <taxon>Coccomyxa</taxon>
    </lineage>
</organism>